<evidence type="ECO:0000313" key="4">
    <source>
        <dbReference type="Proteomes" id="UP000243217"/>
    </source>
</evidence>
<feature type="region of interest" description="Disordered" evidence="1">
    <location>
        <begin position="239"/>
        <end position="259"/>
    </location>
</feature>
<dbReference type="STRING" id="74557.A0A1W0A9Y5"/>
<dbReference type="InterPro" id="IPR013935">
    <property type="entry name" value="Trs120_TRAPPC9"/>
</dbReference>
<dbReference type="AlphaFoldDB" id="A0A1W0A9Y5"/>
<dbReference type="GO" id="GO:0005802">
    <property type="term" value="C:trans-Golgi network"/>
    <property type="evidence" value="ECO:0007669"/>
    <property type="project" value="TreeGrafter"/>
</dbReference>
<evidence type="ECO:0000256" key="1">
    <source>
        <dbReference type="SAM" id="MobiDB-lite"/>
    </source>
</evidence>
<protein>
    <recommendedName>
        <fullName evidence="2">Trs120/TRAPPC9 N-terminal domain-containing protein</fullName>
    </recommendedName>
</protein>
<dbReference type="EMBL" id="JNBS01000285">
    <property type="protein sequence ID" value="OQS07018.1"/>
    <property type="molecule type" value="Genomic_DNA"/>
</dbReference>
<keyword evidence="4" id="KW-1185">Reference proteome</keyword>
<dbReference type="InterPro" id="IPR058563">
    <property type="entry name" value="Trs120_TRAPPC9_N"/>
</dbReference>
<accession>A0A1W0A9Y5</accession>
<evidence type="ECO:0000259" key="2">
    <source>
        <dbReference type="Pfam" id="PF08626"/>
    </source>
</evidence>
<name>A0A1W0A9Y5_9STRA</name>
<dbReference type="Pfam" id="PF08626">
    <property type="entry name" value="TRAPPC9-Trs120"/>
    <property type="match status" value="1"/>
</dbReference>
<dbReference type="PANTHER" id="PTHR21512:SF5">
    <property type="entry name" value="TRAFFICKING PROTEIN PARTICLE COMPLEX SUBUNIT 9"/>
    <property type="match status" value="1"/>
</dbReference>
<proteinExistence type="predicted"/>
<reference evidence="3 4" key="1">
    <citation type="journal article" date="2014" name="Genome Biol. Evol.">
        <title>The secreted proteins of Achlya hypogyna and Thraustotheca clavata identify the ancestral oomycete secretome and reveal gene acquisitions by horizontal gene transfer.</title>
        <authorList>
            <person name="Misner I."/>
            <person name="Blouin N."/>
            <person name="Leonard G."/>
            <person name="Richards T.A."/>
            <person name="Lane C.E."/>
        </authorList>
    </citation>
    <scope>NUCLEOTIDE SEQUENCE [LARGE SCALE GENOMIC DNA]</scope>
    <source>
        <strain evidence="3 4">ATCC 34112</strain>
    </source>
</reference>
<gene>
    <name evidence="3" type="ORF">THRCLA_00972</name>
</gene>
<evidence type="ECO:0000313" key="3">
    <source>
        <dbReference type="EMBL" id="OQS07018.1"/>
    </source>
</evidence>
<organism evidence="3 4">
    <name type="scientific">Thraustotheca clavata</name>
    <dbReference type="NCBI Taxonomy" id="74557"/>
    <lineage>
        <taxon>Eukaryota</taxon>
        <taxon>Sar</taxon>
        <taxon>Stramenopiles</taxon>
        <taxon>Oomycota</taxon>
        <taxon>Saprolegniomycetes</taxon>
        <taxon>Saprolegniales</taxon>
        <taxon>Achlyaceae</taxon>
        <taxon>Thraustotheca</taxon>
    </lineage>
</organism>
<dbReference type="PANTHER" id="PTHR21512">
    <property type="entry name" value="TRAFFICKING PROTEIN PARTICLE COMPLEX SUBUNIT 9"/>
    <property type="match status" value="1"/>
</dbReference>
<comment type="caution">
    <text evidence="3">The sequence shown here is derived from an EMBL/GenBank/DDBJ whole genome shotgun (WGS) entry which is preliminary data.</text>
</comment>
<feature type="domain" description="Trs120/TRAPPC9 N-terminal" evidence="2">
    <location>
        <begin position="11"/>
        <end position="340"/>
    </location>
</feature>
<dbReference type="OrthoDB" id="27962at2759"/>
<dbReference type="Proteomes" id="UP000243217">
    <property type="component" value="Unassembled WGS sequence"/>
</dbReference>
<sequence length="1165" mass="129711">MGFEVNGEILVYVMPVGNIPMELYGDYLRVLQGASVIPISSLTRPGGYSAELSPFRSLSWESSQSIKYRFIDMNQTLHMTCEEVHATYRPLALIGICHCPKTDNLRQAYQHFISAAGQFPTIIVRKCFAFEHGFGAGTLDDIMALEDLVMFPLAAPLADGHTTVTLHLQVILDSMTVTILMSLESAIRATIRQHQQTGSAASIDQTATDAQLGVLHTQVDPQFEADIQASLPLPVRSTAAPSRTMSGNIPPTPSASGAGTGLLGMLEKESRGKKRLTMRQRKLMGDYSVMLGCYQDAIDFYVAALDGLRDEERRTSASLDDYLWLAAALEGYVTTLVLLMTSPSSLKGAMKLNVEIIEKASEAVCLYAKAHCFGLESRLISFMGWYYIDAYKRLIIQKGVLEESSWVRQLAIEAQTRLLICFPRISISLRLNYLLDMAAQCAQLRFIQKQALYLHEAASLLVFRHRLQSSPKLFDLQAALALDQTVLGLYQNSSTGWFRLKLYVLRQLIAVGRLCNATAEVLVGNILELLHLLSTVESNNEPTSLKEPPANIWNDALLEPFTHLTSSEEEHSSPPLHAKPFSVYFSPPATYERDVRRSATSNGFFNVKHLPATMAQVTTPRILATPRQLMTAVMNVQSGFSSAEKEPEDVRRQSIAENFQSPQRESGCIELYHDINSTLWQQACWSMLQTDSKCKTNKVLPLSSSLLHVHRIAPRDNLSSLFHADTIAQLTGVEKEKKAAFMYNPFQQKESVAKAPIVYALGDVIEIQLDISNLLNIPVDVSLEIMCNTNAFCYKTQVSMAPREEYATVTLSLRSLCVGEVRLLGFYCILQQMTLRYDIKDPIVFNVVPALPKAEWFVDQYDSVPTLVSMFATEAKSLNLNLCNKSDVLDMENVLLQISIHRKSEGFHAPVSILMTANTTINIPDFTIEWDPVHLSSGKLSRHESLAFKLHFHVSKPDFVQVKIRALFCGPEPSWYRGASVMFMLQSEQCLSIISASANSVDIWNPVNIPFTVQSTLLPPLSFISINLDLKTINELQWNSIDGAANGKLLINSNLKTHDNSGAIDILCNEKTMELYVYHSFRVISSGPLIEVTLDIEMADASGYLYAPPTCCMVAGTLKYSPSDSTTHRHDVQITFLQSGSFRICANGSFADGRQMIYRRNLTIS</sequence>
<feature type="compositionally biased region" description="Polar residues" evidence="1">
    <location>
        <begin position="239"/>
        <end position="257"/>
    </location>
</feature>